<evidence type="ECO:0000313" key="5">
    <source>
        <dbReference type="EMBL" id="ANZ43998.1"/>
    </source>
</evidence>
<dbReference type="GeneID" id="83056652"/>
<dbReference type="GO" id="GO:0005524">
    <property type="term" value="F:ATP binding"/>
    <property type="evidence" value="ECO:0007669"/>
    <property type="project" value="UniProtKB-KW"/>
</dbReference>
<accession>A0A1B2I203</accession>
<dbReference type="KEGG" id="cpor:BED41_02155"/>
<dbReference type="SMART" id="SM00382">
    <property type="entry name" value="AAA"/>
    <property type="match status" value="1"/>
</dbReference>
<dbReference type="PANTHER" id="PTHR42788:SF13">
    <property type="entry name" value="ALIPHATIC SULFONATES IMPORT ATP-BINDING PROTEIN SSUB"/>
    <property type="match status" value="1"/>
</dbReference>
<evidence type="ECO:0000313" key="6">
    <source>
        <dbReference type="Proteomes" id="UP000093044"/>
    </source>
</evidence>
<dbReference type="STRING" id="1197717.BED41_02155"/>
<dbReference type="PROSITE" id="PS50893">
    <property type="entry name" value="ABC_TRANSPORTER_2"/>
    <property type="match status" value="1"/>
</dbReference>
<keyword evidence="6" id="KW-1185">Reference proteome</keyword>
<dbReference type="PANTHER" id="PTHR42788">
    <property type="entry name" value="TAURINE IMPORT ATP-BINDING PROTEIN-RELATED"/>
    <property type="match status" value="1"/>
</dbReference>
<dbReference type="GO" id="GO:0016887">
    <property type="term" value="F:ATP hydrolysis activity"/>
    <property type="evidence" value="ECO:0007669"/>
    <property type="project" value="InterPro"/>
</dbReference>
<dbReference type="PROSITE" id="PS00211">
    <property type="entry name" value="ABC_TRANSPORTER_1"/>
    <property type="match status" value="1"/>
</dbReference>
<dbReference type="InterPro" id="IPR017871">
    <property type="entry name" value="ABC_transporter-like_CS"/>
</dbReference>
<dbReference type="InterPro" id="IPR003439">
    <property type="entry name" value="ABC_transporter-like_ATP-bd"/>
</dbReference>
<dbReference type="InterPro" id="IPR027417">
    <property type="entry name" value="P-loop_NTPase"/>
</dbReference>
<keyword evidence="1" id="KW-0813">Transport</keyword>
<sequence>MAEAVAVRPLIETRGVRREFVLDGGERVLALDGVDIEVHDKEFVCLLGPSGCGKSTWLRLVAGLDEPTTGEILYKGEPVKGPGRERGMVFQEYSLLPWRTVAENVALGPEFNGAGKRERREMAMDYLARVGLEKFADAKPHELSGGMRQRAAIARALANDPEVLLMDEPFGALDAHTRVLLQKELLRIWELDRKTVVFVTHSVDEALFLADRIVVMTAHPGHVLEDIRVKFERPRHRSVAGYGEMTERIFALLESGEQEN</sequence>
<dbReference type="Gene3D" id="3.40.50.300">
    <property type="entry name" value="P-loop containing nucleotide triphosphate hydrolases"/>
    <property type="match status" value="1"/>
</dbReference>
<dbReference type="AlphaFoldDB" id="A0A1B2I203"/>
<dbReference type="EMBL" id="CP016757">
    <property type="protein sequence ID" value="ANZ43998.1"/>
    <property type="molecule type" value="Genomic_DNA"/>
</dbReference>
<dbReference type="InterPro" id="IPR003593">
    <property type="entry name" value="AAA+_ATPase"/>
</dbReference>
<organism evidence="5 6">
    <name type="scientific">Cloacibacillus porcorum</name>
    <dbReference type="NCBI Taxonomy" id="1197717"/>
    <lineage>
        <taxon>Bacteria</taxon>
        <taxon>Thermotogati</taxon>
        <taxon>Synergistota</taxon>
        <taxon>Synergistia</taxon>
        <taxon>Synergistales</taxon>
        <taxon>Synergistaceae</taxon>
        <taxon>Cloacibacillus</taxon>
    </lineage>
</organism>
<evidence type="ECO:0000256" key="3">
    <source>
        <dbReference type="ARBA" id="ARBA00022840"/>
    </source>
</evidence>
<evidence type="ECO:0000256" key="1">
    <source>
        <dbReference type="ARBA" id="ARBA00022448"/>
    </source>
</evidence>
<gene>
    <name evidence="5" type="ORF">BED41_02155</name>
</gene>
<feature type="domain" description="ABC transporter" evidence="4">
    <location>
        <begin position="16"/>
        <end position="243"/>
    </location>
</feature>
<reference evidence="5" key="1">
    <citation type="submission" date="2016-08" db="EMBL/GenBank/DDBJ databases">
        <title>Complete genome of Cloacibacillus porcorum.</title>
        <authorList>
            <person name="Looft T."/>
            <person name="Bayles D.O."/>
            <person name="Alt D.P."/>
        </authorList>
    </citation>
    <scope>NUCLEOTIDE SEQUENCE [LARGE SCALE GENOMIC DNA]</scope>
    <source>
        <strain evidence="5">CL-84</strain>
    </source>
</reference>
<keyword evidence="2" id="KW-0547">Nucleotide-binding</keyword>
<dbReference type="Pfam" id="PF00005">
    <property type="entry name" value="ABC_tran"/>
    <property type="match status" value="1"/>
</dbReference>
<evidence type="ECO:0000259" key="4">
    <source>
        <dbReference type="PROSITE" id="PS50893"/>
    </source>
</evidence>
<evidence type="ECO:0000256" key="2">
    <source>
        <dbReference type="ARBA" id="ARBA00022741"/>
    </source>
</evidence>
<protein>
    <submittedName>
        <fullName evidence="5">Nitrate ABC transporter ATP-binding protein</fullName>
    </submittedName>
</protein>
<dbReference type="InterPro" id="IPR050166">
    <property type="entry name" value="ABC_transporter_ATP-bind"/>
</dbReference>
<dbReference type="RefSeq" id="WP_066742515.1">
    <property type="nucleotide sequence ID" value="NZ_CP016757.1"/>
</dbReference>
<dbReference type="SUPFAM" id="SSF52540">
    <property type="entry name" value="P-loop containing nucleoside triphosphate hydrolases"/>
    <property type="match status" value="1"/>
</dbReference>
<proteinExistence type="predicted"/>
<dbReference type="Proteomes" id="UP000093044">
    <property type="component" value="Chromosome"/>
</dbReference>
<keyword evidence="3 5" id="KW-0067">ATP-binding</keyword>
<name>A0A1B2I203_9BACT</name>
<dbReference type="CDD" id="cd03293">
    <property type="entry name" value="ABC_NrtD_SsuB_transporters"/>
    <property type="match status" value="1"/>
</dbReference>